<name>A0ABR9T433_9SPHI</name>
<comment type="subcellular location">
    <subcellularLocation>
        <location evidence="1">Endomembrane system</location>
        <topology evidence="1">Multi-pass membrane protein</topology>
    </subcellularLocation>
</comment>
<feature type="transmembrane region" description="Helical" evidence="5">
    <location>
        <begin position="54"/>
        <end position="72"/>
    </location>
</feature>
<dbReference type="GO" id="GO:0008168">
    <property type="term" value="F:methyltransferase activity"/>
    <property type="evidence" value="ECO:0007669"/>
    <property type="project" value="UniProtKB-KW"/>
</dbReference>
<dbReference type="GO" id="GO:0032259">
    <property type="term" value="P:methylation"/>
    <property type="evidence" value="ECO:0007669"/>
    <property type="project" value="UniProtKB-KW"/>
</dbReference>
<evidence type="ECO:0000256" key="1">
    <source>
        <dbReference type="ARBA" id="ARBA00004127"/>
    </source>
</evidence>
<comment type="caution">
    <text evidence="6">The sequence shown here is derived from an EMBL/GenBank/DDBJ whole genome shotgun (WGS) entry which is preliminary data.</text>
</comment>
<gene>
    <name evidence="6" type="ORF">C4F40_01595</name>
</gene>
<keyword evidence="3 5" id="KW-1133">Transmembrane helix</keyword>
<evidence type="ECO:0000256" key="4">
    <source>
        <dbReference type="ARBA" id="ARBA00023136"/>
    </source>
</evidence>
<dbReference type="InterPro" id="IPR007318">
    <property type="entry name" value="Phopholipid_MeTrfase"/>
</dbReference>
<feature type="transmembrane region" description="Helical" evidence="5">
    <location>
        <begin position="195"/>
        <end position="212"/>
    </location>
</feature>
<proteinExistence type="predicted"/>
<dbReference type="PANTHER" id="PTHR12714:SF9">
    <property type="entry name" value="PROTEIN-S-ISOPRENYLCYSTEINE O-METHYLTRANSFERASE"/>
    <property type="match status" value="1"/>
</dbReference>
<evidence type="ECO:0000256" key="3">
    <source>
        <dbReference type="ARBA" id="ARBA00022989"/>
    </source>
</evidence>
<keyword evidence="6" id="KW-0489">Methyltransferase</keyword>
<dbReference type="Pfam" id="PF04191">
    <property type="entry name" value="PEMT"/>
    <property type="match status" value="1"/>
</dbReference>
<evidence type="ECO:0000313" key="7">
    <source>
        <dbReference type="Proteomes" id="UP000618319"/>
    </source>
</evidence>
<keyword evidence="7" id="KW-1185">Reference proteome</keyword>
<dbReference type="RefSeq" id="WP_196937439.1">
    <property type="nucleotide sequence ID" value="NZ_MU158689.1"/>
</dbReference>
<feature type="transmembrane region" description="Helical" evidence="5">
    <location>
        <begin position="15"/>
        <end position="34"/>
    </location>
</feature>
<evidence type="ECO:0000313" key="6">
    <source>
        <dbReference type="EMBL" id="MBE8719422.1"/>
    </source>
</evidence>
<organism evidence="6 7">
    <name type="scientific">Sphingobacterium pedocola</name>
    <dbReference type="NCBI Taxonomy" id="2082722"/>
    <lineage>
        <taxon>Bacteria</taxon>
        <taxon>Pseudomonadati</taxon>
        <taxon>Bacteroidota</taxon>
        <taxon>Sphingobacteriia</taxon>
        <taxon>Sphingobacteriales</taxon>
        <taxon>Sphingobacteriaceae</taxon>
        <taxon>Sphingobacterium</taxon>
    </lineage>
</organism>
<dbReference type="PROSITE" id="PS50244">
    <property type="entry name" value="S5A_REDUCTASE"/>
    <property type="match status" value="1"/>
</dbReference>
<dbReference type="EMBL" id="PSKQ01000010">
    <property type="protein sequence ID" value="MBE8719422.1"/>
    <property type="molecule type" value="Genomic_DNA"/>
</dbReference>
<dbReference type="PANTHER" id="PTHR12714">
    <property type="entry name" value="PROTEIN-S ISOPRENYLCYSTEINE O-METHYLTRANSFERASE"/>
    <property type="match status" value="1"/>
</dbReference>
<protein>
    <submittedName>
        <fullName evidence="6">Lipid A phosphate methyltransferase</fullName>
    </submittedName>
</protein>
<sequence length="252" mass="29671">MALQEEFEKQGNWLFRYRSILPLIILLIGIILYLRTEIYPEIFFLAENRYEIYYGRVCLLISLLGLAIRVYTVGHTPANTSGRNTKAQIADSLNTTGIYSLVSHPLYLGNFFMWLGVALLIANFWFLITFVLAYWIYYERIMFAEEQFLRSKFGITYMEWANRVPAFIPIFNLKKFVKPQFAFSWKKVLKKEKNGLAATFLIFAFFDILGELKEGKVYFDYTLLASCLLIGLLYVILKYFKTYTNLLNERDR</sequence>
<reference evidence="6 7" key="1">
    <citation type="submission" date="2018-02" db="EMBL/GenBank/DDBJ databases">
        <title>Sphingobacterium KA21.</title>
        <authorList>
            <person name="Vasarhelyi B.M."/>
            <person name="Deshmukh S."/>
            <person name="Balint B."/>
            <person name="Kukolya J."/>
        </authorList>
    </citation>
    <scope>NUCLEOTIDE SEQUENCE [LARGE SCALE GENOMIC DNA]</scope>
    <source>
        <strain evidence="6 7">Ka21</strain>
    </source>
</reference>
<feature type="transmembrane region" description="Helical" evidence="5">
    <location>
        <begin position="111"/>
        <end position="137"/>
    </location>
</feature>
<dbReference type="Proteomes" id="UP000618319">
    <property type="component" value="Unassembled WGS sequence"/>
</dbReference>
<keyword evidence="6" id="KW-0808">Transferase</keyword>
<keyword evidence="4 5" id="KW-0472">Membrane</keyword>
<evidence type="ECO:0000256" key="5">
    <source>
        <dbReference type="SAM" id="Phobius"/>
    </source>
</evidence>
<keyword evidence="2 5" id="KW-0812">Transmembrane</keyword>
<dbReference type="Gene3D" id="1.20.120.1630">
    <property type="match status" value="1"/>
</dbReference>
<feature type="transmembrane region" description="Helical" evidence="5">
    <location>
        <begin position="218"/>
        <end position="237"/>
    </location>
</feature>
<evidence type="ECO:0000256" key="2">
    <source>
        <dbReference type="ARBA" id="ARBA00022692"/>
    </source>
</evidence>
<accession>A0ABR9T433</accession>